<keyword evidence="1" id="KW-0812">Transmembrane</keyword>
<protein>
    <submittedName>
        <fullName evidence="2">Uncharacterized protein</fullName>
    </submittedName>
</protein>
<dbReference type="AlphaFoldDB" id="A0A4Y7WQ47"/>
<dbReference type="EMBL" id="SNUX01000001">
    <property type="protein sequence ID" value="TES50610.1"/>
    <property type="molecule type" value="Genomic_DNA"/>
</dbReference>
<keyword evidence="1" id="KW-0472">Membrane</keyword>
<feature type="transmembrane region" description="Helical" evidence="1">
    <location>
        <begin position="9"/>
        <end position="27"/>
    </location>
</feature>
<name>A0A4Y7WQ47_9BACI</name>
<dbReference type="RefSeq" id="WP_055737588.1">
    <property type="nucleotide sequence ID" value="NZ_LDIM01000012.1"/>
</dbReference>
<sequence length="59" mass="6917">MKNNQEKGIIIAGVMTILFMFSSLLSFDIDRDNREQGEDHHDQLESPEVLYDYEGYSFE</sequence>
<dbReference type="Proteomes" id="UP000298210">
    <property type="component" value="Unassembled WGS sequence"/>
</dbReference>
<organism evidence="2 3">
    <name type="scientific">Shouchella lehensis</name>
    <dbReference type="NCBI Taxonomy" id="300825"/>
    <lineage>
        <taxon>Bacteria</taxon>
        <taxon>Bacillati</taxon>
        <taxon>Bacillota</taxon>
        <taxon>Bacilli</taxon>
        <taxon>Bacillales</taxon>
        <taxon>Bacillaceae</taxon>
        <taxon>Shouchella</taxon>
    </lineage>
</organism>
<gene>
    <name evidence="2" type="ORF">E2L03_01370</name>
</gene>
<evidence type="ECO:0000313" key="3">
    <source>
        <dbReference type="Proteomes" id="UP000298210"/>
    </source>
</evidence>
<accession>A0A4Y7WQ47</accession>
<keyword evidence="1" id="KW-1133">Transmembrane helix</keyword>
<evidence type="ECO:0000313" key="2">
    <source>
        <dbReference type="EMBL" id="TES50610.1"/>
    </source>
</evidence>
<evidence type="ECO:0000256" key="1">
    <source>
        <dbReference type="SAM" id="Phobius"/>
    </source>
</evidence>
<proteinExistence type="predicted"/>
<reference evidence="2 3" key="1">
    <citation type="submission" date="2019-03" db="EMBL/GenBank/DDBJ databases">
        <authorList>
            <person name="Liu G."/>
        </authorList>
    </citation>
    <scope>NUCLEOTIDE SEQUENCE [LARGE SCALE GENOMIC DNA]</scope>
    <source>
        <strain evidence="2 3">DSM 19099</strain>
    </source>
</reference>
<comment type="caution">
    <text evidence="2">The sequence shown here is derived from an EMBL/GenBank/DDBJ whole genome shotgun (WGS) entry which is preliminary data.</text>
</comment>